<dbReference type="PANTHER" id="PTHR36710">
    <property type="entry name" value="PECTINESTERASE INHIBITOR-LIKE"/>
    <property type="match status" value="1"/>
</dbReference>
<feature type="signal peptide" evidence="4">
    <location>
        <begin position="1"/>
        <end position="25"/>
    </location>
</feature>
<dbReference type="AlphaFoldDB" id="A0A7J7CR81"/>
<dbReference type="Pfam" id="PF04043">
    <property type="entry name" value="PMEI"/>
    <property type="match status" value="1"/>
</dbReference>
<reference evidence="6 7" key="1">
    <citation type="journal article" date="2020" name="Nat. Commun.">
        <title>Genome of Tripterygium wilfordii and identification of cytochrome P450 involved in triptolide biosynthesis.</title>
        <authorList>
            <person name="Tu L."/>
            <person name="Su P."/>
            <person name="Zhang Z."/>
            <person name="Gao L."/>
            <person name="Wang J."/>
            <person name="Hu T."/>
            <person name="Zhou J."/>
            <person name="Zhang Y."/>
            <person name="Zhao Y."/>
            <person name="Liu Y."/>
            <person name="Song Y."/>
            <person name="Tong Y."/>
            <person name="Lu Y."/>
            <person name="Yang J."/>
            <person name="Xu C."/>
            <person name="Jia M."/>
            <person name="Peters R.J."/>
            <person name="Huang L."/>
            <person name="Gao W."/>
        </authorList>
    </citation>
    <scope>NUCLEOTIDE SEQUENCE [LARGE SCALE GENOMIC DNA]</scope>
    <source>
        <strain evidence="7">cv. XIE 37</strain>
        <tissue evidence="6">Leaf</tissue>
    </source>
</reference>
<keyword evidence="7" id="KW-1185">Reference proteome</keyword>
<dbReference type="EMBL" id="JAAARO010000014">
    <property type="protein sequence ID" value="KAF5736590.1"/>
    <property type="molecule type" value="Genomic_DNA"/>
</dbReference>
<dbReference type="InterPro" id="IPR006501">
    <property type="entry name" value="Pectinesterase_inhib_dom"/>
</dbReference>
<dbReference type="NCBIfam" id="TIGR01614">
    <property type="entry name" value="PME_inhib"/>
    <property type="match status" value="1"/>
</dbReference>
<evidence type="ECO:0000313" key="6">
    <source>
        <dbReference type="EMBL" id="KAF5736590.1"/>
    </source>
</evidence>
<accession>A0A7J7CR81</accession>
<dbReference type="CDD" id="cd15797">
    <property type="entry name" value="PMEI"/>
    <property type="match status" value="1"/>
</dbReference>
<keyword evidence="2" id="KW-1015">Disulfide bond</keyword>
<comment type="caution">
    <text evidence="6">The sequence shown here is derived from an EMBL/GenBank/DDBJ whole genome shotgun (WGS) entry which is preliminary data.</text>
</comment>
<dbReference type="InterPro" id="IPR035513">
    <property type="entry name" value="Invertase/methylesterase_inhib"/>
</dbReference>
<dbReference type="Proteomes" id="UP000593562">
    <property type="component" value="Unassembled WGS sequence"/>
</dbReference>
<gene>
    <name evidence="6" type="ORF">HS088_TW14G00735</name>
</gene>
<dbReference type="SMART" id="SM00856">
    <property type="entry name" value="PMEI"/>
    <property type="match status" value="1"/>
</dbReference>
<dbReference type="InterPro" id="IPR052421">
    <property type="entry name" value="PCW_Enzyme_Inhibitor"/>
</dbReference>
<keyword evidence="1 4" id="KW-0732">Signal</keyword>
<dbReference type="FunFam" id="1.20.140.40:FF:000008">
    <property type="entry name" value="Invertase/pectin methylesterase inhibitor family protein"/>
    <property type="match status" value="1"/>
</dbReference>
<dbReference type="InterPro" id="IPR034086">
    <property type="entry name" value="PMEI_plant"/>
</dbReference>
<dbReference type="Gene3D" id="1.20.140.40">
    <property type="entry name" value="Invertase/pectin methylesterase inhibitor family protein"/>
    <property type="match status" value="1"/>
</dbReference>
<dbReference type="PANTHER" id="PTHR36710:SF4">
    <property type="entry name" value="PLANT INVERTASE_PECTIN METHYLESTERASE INHIBITOR SUPERFAMILY PROTEIN"/>
    <property type="match status" value="1"/>
</dbReference>
<evidence type="ECO:0000256" key="3">
    <source>
        <dbReference type="ARBA" id="ARBA00038471"/>
    </source>
</evidence>
<evidence type="ECO:0000256" key="1">
    <source>
        <dbReference type="ARBA" id="ARBA00022729"/>
    </source>
</evidence>
<evidence type="ECO:0000256" key="4">
    <source>
        <dbReference type="SAM" id="SignalP"/>
    </source>
</evidence>
<organism evidence="6 7">
    <name type="scientific">Tripterygium wilfordii</name>
    <name type="common">Thunder God vine</name>
    <dbReference type="NCBI Taxonomy" id="458696"/>
    <lineage>
        <taxon>Eukaryota</taxon>
        <taxon>Viridiplantae</taxon>
        <taxon>Streptophyta</taxon>
        <taxon>Embryophyta</taxon>
        <taxon>Tracheophyta</taxon>
        <taxon>Spermatophyta</taxon>
        <taxon>Magnoliopsida</taxon>
        <taxon>eudicotyledons</taxon>
        <taxon>Gunneridae</taxon>
        <taxon>Pentapetalae</taxon>
        <taxon>rosids</taxon>
        <taxon>fabids</taxon>
        <taxon>Celastrales</taxon>
        <taxon>Celastraceae</taxon>
        <taxon>Tripterygium</taxon>
    </lineage>
</organism>
<sequence length="193" mass="21419">MATLHNVTALFSLTFLLLITPLSSSSSSSSSAGVEVTRTLVTENVVKDICYQSEASGICLKLMKSIPQIGKVDLEGLAQIMIHMGSNRTHQTLVRLHSLFKKTNDSVLKKRYAMCSKLYGLIFDEFKEVSTSLSNGEFTLMNQETWVAVTFAIACQDQFTHPPSDPSRVLMQGLPTHLYLCNIIFIIVKMLNP</sequence>
<comment type="similarity">
    <text evidence="3">Belongs to the PMEI family.</text>
</comment>
<protein>
    <submittedName>
        <fullName evidence="6">Pectinesterase inhibitor-like</fullName>
    </submittedName>
</protein>
<proteinExistence type="inferred from homology"/>
<feature type="chain" id="PRO_5029548291" evidence="4">
    <location>
        <begin position="26"/>
        <end position="193"/>
    </location>
</feature>
<dbReference type="GO" id="GO:0046910">
    <property type="term" value="F:pectinesterase inhibitor activity"/>
    <property type="evidence" value="ECO:0007669"/>
    <property type="project" value="InterPro"/>
</dbReference>
<dbReference type="InParanoid" id="A0A7J7CR81"/>
<dbReference type="SUPFAM" id="SSF101148">
    <property type="entry name" value="Plant invertase/pectin methylesterase inhibitor"/>
    <property type="match status" value="1"/>
</dbReference>
<evidence type="ECO:0000313" key="7">
    <source>
        <dbReference type="Proteomes" id="UP000593562"/>
    </source>
</evidence>
<name>A0A7J7CR81_TRIWF</name>
<evidence type="ECO:0000256" key="2">
    <source>
        <dbReference type="ARBA" id="ARBA00023157"/>
    </source>
</evidence>
<evidence type="ECO:0000259" key="5">
    <source>
        <dbReference type="SMART" id="SM00856"/>
    </source>
</evidence>
<feature type="domain" description="Pectinesterase inhibitor" evidence="5">
    <location>
        <begin position="41"/>
        <end position="187"/>
    </location>
</feature>